<dbReference type="CDD" id="cd00110">
    <property type="entry name" value="LamG"/>
    <property type="match status" value="1"/>
</dbReference>
<dbReference type="EMBL" id="LBVN01000009">
    <property type="protein sequence ID" value="KKQ87215.1"/>
    <property type="molecule type" value="Genomic_DNA"/>
</dbReference>
<dbReference type="SMART" id="SM00560">
    <property type="entry name" value="LamGL"/>
    <property type="match status" value="4"/>
</dbReference>
<feature type="domain" description="Laminin G" evidence="4">
    <location>
        <begin position="1"/>
        <end position="142"/>
    </location>
</feature>
<gene>
    <name evidence="5" type="ORF">UT10_C0009G0019</name>
</gene>
<dbReference type="PANTHER" id="PTHR42535">
    <property type="entry name" value="OOKINETE PROTEIN, PUTATIVE-RELATED"/>
    <property type="match status" value="1"/>
</dbReference>
<feature type="non-terminal residue" evidence="5">
    <location>
        <position position="1"/>
    </location>
</feature>
<feature type="region of interest" description="Disordered" evidence="3">
    <location>
        <begin position="373"/>
        <end position="392"/>
    </location>
</feature>
<feature type="region of interest" description="Disordered" evidence="3">
    <location>
        <begin position="161"/>
        <end position="183"/>
    </location>
</feature>
<dbReference type="Pfam" id="PF13385">
    <property type="entry name" value="Laminin_G_3"/>
    <property type="match status" value="6"/>
</dbReference>
<organism evidence="5 6">
    <name type="scientific">Candidatus Woesebacteria bacterium GW2011_GWB1_38_8b</name>
    <dbReference type="NCBI Taxonomy" id="1618571"/>
    <lineage>
        <taxon>Bacteria</taxon>
        <taxon>Candidatus Woeseibacteriota</taxon>
    </lineage>
</organism>
<protein>
    <recommendedName>
        <fullName evidence="4">Laminin G domain-containing protein</fullName>
    </recommendedName>
</protein>
<evidence type="ECO:0000256" key="1">
    <source>
        <dbReference type="ARBA" id="ARBA00022729"/>
    </source>
</evidence>
<evidence type="ECO:0000256" key="2">
    <source>
        <dbReference type="ARBA" id="ARBA00023157"/>
    </source>
</evidence>
<evidence type="ECO:0000259" key="4">
    <source>
        <dbReference type="PROSITE" id="PS50025"/>
    </source>
</evidence>
<reference evidence="5 6" key="1">
    <citation type="journal article" date="2015" name="Nature">
        <title>rRNA introns, odd ribosomes, and small enigmatic genomes across a large radiation of phyla.</title>
        <authorList>
            <person name="Brown C.T."/>
            <person name="Hug L.A."/>
            <person name="Thomas B.C."/>
            <person name="Sharon I."/>
            <person name="Castelle C.J."/>
            <person name="Singh A."/>
            <person name="Wilkins M.J."/>
            <person name="Williams K.H."/>
            <person name="Banfield J.F."/>
        </authorList>
    </citation>
    <scope>NUCLEOTIDE SEQUENCE [LARGE SCALE GENOMIC DNA]</scope>
</reference>
<sequence length="1336" mass="141156">LVAKEEATGADGGYRIDMNSSGFVVFGIDNDNGTFPSDSVTSTSAYDDNKWHHFAAVKDAATSMTLYIDGISVGTPDASPAADVSNDDTFYIGIYNGASDGWIGFIDEVKVLRTARTAAQIKADFTSETPSRGSSASFGGGSQAYLSEGLVGYWRMEEAGDATRADSSGNGNTMTETTGDTIDQVTGKFGNAGDFENSASEAERLEITDASQSGLDITGPLTLCAWIKPETVAYTNVAGKFADPSDLSYLLHTDSNGSIKFYASYDGTNYYNADSAASAVTAGNWAHVCGQYDGRFLRTYVNGSPSGTPVTYTSGIHNGAASFDIGGAWGDYFDGVIDEVRVYNRTLTPSEVQSLYNWAPGPVGYWKLDENTSTSANDSSGNDNTATLTNTPNWTPGKFGSGVLFSGSDQHLTRADDADFDFADDADVTWETWFKHSTASAQEIIMSKYQEAGYKIIMESDGDITCALDYDSTWTPTDSATSTAATYDDGNWHHIACVKLGATSLTLYIDGLSIITDSSLTATNTLTNADPVYFGIDADGTSNDFTGSLDDIKIYNYALTSGQIIQDMNAGHPAPGSPVGSPIIRWKFDEGVNDTCSGGSNDACNSGLGGIAFDGAGTTHAWTNSGKFNKAINFDAQADSVSAGDVSFTDGTSAMTISLWLNPQTLTTIDTVISKTDSASAANNAFSILTNNSNSDELNIYIGDGSDFGDFLTTTNFDLTASTWQLIVVVYDGTQAADSRLKVYKNGVQMSGTISGTIPASMISSTTTNLKLGDEDTIGNTGLRSYYDDVQIFTSALTADQIKLLYNEGSNASLGTLSTNPSTLAASDSFNDQYCVPGDTTSCNPPVAEWKLDENTGTVANDTSTGGDDTGTLTFGPLWVPGKNGSAIEFDSSNTSDDYVSITDTGNLDLTSAFTIEATVYANNNMLTTDNYGIFANTVDTGSLRTGIGFSLGTIAGAVGFSTISVNNASDGQLNLSGGIPITVNKWHFLSASFLDSTNTGILTHDNFRTQNDSTILTDTPSFVSATVKIGRLHSLTAPDNDYHDFSGKIDTVRVFDYVRTPAQLAWDYSRGAPIVWFKFDECTGLTPIYNSGTGVGYDIAGAEITVTPTITIGAGGSENTIGTCSTAGTSWGNGATGKRNGSIDLDGTDDLVSFTTNHALIAHSAKTYTNVSWGGWFNPGATPVSDALITRESNTGVGEFRLITNADGKPSCEIYYDPDGGGASPAAWQSGTAVTGANALVNSAWNHIMCVYNGSTLKVYVNGRETGSSAETGSIISTVNGRLYMGRDRANTASTYFDGQVDEIKIYSYDLTLPLLYREINDGTVRFGPDTGSPQ</sequence>
<dbReference type="InterPro" id="IPR001791">
    <property type="entry name" value="Laminin_G"/>
</dbReference>
<keyword evidence="1" id="KW-0732">Signal</keyword>
<evidence type="ECO:0000313" key="5">
    <source>
        <dbReference type="EMBL" id="KKQ87215.1"/>
    </source>
</evidence>
<dbReference type="Gene3D" id="2.60.120.200">
    <property type="match status" value="6"/>
</dbReference>
<proteinExistence type="predicted"/>
<dbReference type="PROSITE" id="PS50025">
    <property type="entry name" value="LAM_G_DOMAIN"/>
    <property type="match status" value="1"/>
</dbReference>
<feature type="compositionally biased region" description="Polar residues" evidence="3">
    <location>
        <begin position="165"/>
        <end position="183"/>
    </location>
</feature>
<accession>A0A0G0LH21</accession>
<dbReference type="InterPro" id="IPR006558">
    <property type="entry name" value="LamG-like"/>
</dbReference>
<dbReference type="InterPro" id="IPR013320">
    <property type="entry name" value="ConA-like_dom_sf"/>
</dbReference>
<name>A0A0G0LH21_9BACT</name>
<keyword evidence="2" id="KW-1015">Disulfide bond</keyword>
<dbReference type="PANTHER" id="PTHR42535:SF2">
    <property type="entry name" value="CHROMOSOME UNDETERMINED SCAFFOLD_146, WHOLE GENOME SHOTGUN SEQUENCE"/>
    <property type="match status" value="1"/>
</dbReference>
<evidence type="ECO:0000256" key="3">
    <source>
        <dbReference type="SAM" id="MobiDB-lite"/>
    </source>
</evidence>
<dbReference type="Proteomes" id="UP000033944">
    <property type="component" value="Unassembled WGS sequence"/>
</dbReference>
<dbReference type="SUPFAM" id="SSF49899">
    <property type="entry name" value="Concanavalin A-like lectins/glucanases"/>
    <property type="match status" value="6"/>
</dbReference>
<evidence type="ECO:0000313" key="6">
    <source>
        <dbReference type="Proteomes" id="UP000033944"/>
    </source>
</evidence>
<comment type="caution">
    <text evidence="5">The sequence shown here is derived from an EMBL/GenBank/DDBJ whole genome shotgun (WGS) entry which is preliminary data.</text>
</comment>